<evidence type="ECO:0000313" key="2">
    <source>
        <dbReference type="Proteomes" id="UP000724584"/>
    </source>
</evidence>
<reference evidence="1 2" key="1">
    <citation type="journal article" date="2021" name="Nat. Commun.">
        <title>Genetic determinants of endophytism in the Arabidopsis root mycobiome.</title>
        <authorList>
            <person name="Mesny F."/>
            <person name="Miyauchi S."/>
            <person name="Thiergart T."/>
            <person name="Pickel B."/>
            <person name="Atanasova L."/>
            <person name="Karlsson M."/>
            <person name="Huettel B."/>
            <person name="Barry K.W."/>
            <person name="Haridas S."/>
            <person name="Chen C."/>
            <person name="Bauer D."/>
            <person name="Andreopoulos W."/>
            <person name="Pangilinan J."/>
            <person name="LaButti K."/>
            <person name="Riley R."/>
            <person name="Lipzen A."/>
            <person name="Clum A."/>
            <person name="Drula E."/>
            <person name="Henrissat B."/>
            <person name="Kohler A."/>
            <person name="Grigoriev I.V."/>
            <person name="Martin F.M."/>
            <person name="Hacquard S."/>
        </authorList>
    </citation>
    <scope>NUCLEOTIDE SEQUENCE [LARGE SCALE GENOMIC DNA]</scope>
    <source>
        <strain evidence="1 2">MPI-SDFR-AT-0079</strain>
    </source>
</reference>
<dbReference type="EMBL" id="JAGIZQ010000004">
    <property type="protein sequence ID" value="KAH6632508.1"/>
    <property type="molecule type" value="Genomic_DNA"/>
</dbReference>
<organism evidence="1 2">
    <name type="scientific">Chaetomium tenue</name>
    <dbReference type="NCBI Taxonomy" id="1854479"/>
    <lineage>
        <taxon>Eukaryota</taxon>
        <taxon>Fungi</taxon>
        <taxon>Dikarya</taxon>
        <taxon>Ascomycota</taxon>
        <taxon>Pezizomycotina</taxon>
        <taxon>Sordariomycetes</taxon>
        <taxon>Sordariomycetidae</taxon>
        <taxon>Sordariales</taxon>
        <taxon>Chaetomiaceae</taxon>
        <taxon>Chaetomium</taxon>
    </lineage>
</organism>
<sequence length="960" mass="102156">MWAGRPILPPSASAPHAGEKHTVTQLRSMWLSPLPLPSHPRRLHPHLRPDRPIPKLPRPHLPRRPRAPSGSASSAPPPGNPPTPRHLTLLLIDPDAPTPADPKFAYWRHWIVTGIPAPSAGSEGGGIEGGRTLTAYLGPGPKDDPFSAGSAFSQELGSASIDSVSGCAAVVSTTDVCSTCVTMECIALATITAGCGSCGETPPTIYRSFPCDEGCDNIGCKTLFSVVTATDNECATGAGPTPAPSQDPNQSTGGGEPATSASTAGAARVMPFRLWDDSADHVRMTEPEPGPGAGTFLDGWNLTPQLPNKLAIKSFFTPTQPEGRQPPPFFHKATTDGHHWILETITKTTPAAKMISSLSLVVLPALAVVATAFGTINDPIVLKQHNEHEMITRLAFQCPDDQKSDGICFEPGSLDQLAGYHINVLGIALTGTGTNGAVGAPDTFDPLPEGPEAHCDDADYLDIPGYPQSRAQANAKLQTCVDHLRHRFRQAVGAAPRMLDERNRVRRDMVQLYSGDCTFAFPGWQSDDFGRAKCSTLEGLGRALHGIQDFYAHSNWADDADPTQPISVANPPGLGMNGTASFLDLRANGTIPADQIPRNLTTGCFNLPDLTYGSGAGLELGIAVTIRAQPETYADRGAIVLFATSAEDPESIDNTLEQLRRAAEEGIRVHYACIDMHTNTAEVIPDKAKWAGCTPGDSLVPPVLKTGGIVAFVDGPAARLPAHFANLVMDNGLTATDEDEQTPEHTRIYPGIALAGFLSPDRPTKSFTYPLSAGEKLEFTVSSVAANGQGTEACFSVTLWRNYPDKEIATHTRCGDSSPLSLRYEATESFDLVLEAEYSDTAPKDELLRREDILFVLGVDTNMPEKDETTVRTTTSIRSARATVGGEAFLSSETVQVVSGTATVDNSTSTWTESYRVADGDSASSVLFPGIEYYPMCAVPNVTATAMLSNLTVGHGENGR</sequence>
<proteinExistence type="predicted"/>
<gene>
    <name evidence="1" type="ORF">F5144DRAFT_593245</name>
</gene>
<accession>A0ACB7PAL7</accession>
<protein>
    <submittedName>
        <fullName evidence="1">Uncharacterized protein</fullName>
    </submittedName>
</protein>
<name>A0ACB7PAL7_9PEZI</name>
<evidence type="ECO:0000313" key="1">
    <source>
        <dbReference type="EMBL" id="KAH6632508.1"/>
    </source>
</evidence>
<dbReference type="Proteomes" id="UP000724584">
    <property type="component" value="Unassembled WGS sequence"/>
</dbReference>
<keyword evidence="2" id="KW-1185">Reference proteome</keyword>
<comment type="caution">
    <text evidence="1">The sequence shown here is derived from an EMBL/GenBank/DDBJ whole genome shotgun (WGS) entry which is preliminary data.</text>
</comment>